<dbReference type="InterPro" id="IPR015421">
    <property type="entry name" value="PyrdxlP-dep_Trfase_major"/>
</dbReference>
<dbReference type="Gene3D" id="3.40.640.10">
    <property type="entry name" value="Type I PLP-dependent aspartate aminotransferase-like (Major domain)"/>
    <property type="match status" value="1"/>
</dbReference>
<dbReference type="EMBL" id="CP016023">
    <property type="protein sequence ID" value="ANJ75628.1"/>
    <property type="molecule type" value="Genomic_DNA"/>
</dbReference>
<keyword evidence="3" id="KW-1185">Reference proteome</keyword>
<proteinExistence type="predicted"/>
<dbReference type="Proteomes" id="UP000078572">
    <property type="component" value="Chromosome 2"/>
</dbReference>
<dbReference type="Pfam" id="PF00155">
    <property type="entry name" value="Aminotran_1_2"/>
    <property type="match status" value="1"/>
</dbReference>
<evidence type="ECO:0000259" key="1">
    <source>
        <dbReference type="Pfam" id="PF00155"/>
    </source>
</evidence>
<dbReference type="InterPro" id="IPR004839">
    <property type="entry name" value="Aminotransferase_I/II_large"/>
</dbReference>
<evidence type="ECO:0000313" key="3">
    <source>
        <dbReference type="Proteomes" id="UP000078572"/>
    </source>
</evidence>
<dbReference type="InterPro" id="IPR015424">
    <property type="entry name" value="PyrdxlP-dep_Trfase"/>
</dbReference>
<reference evidence="3" key="1">
    <citation type="submission" date="2016-06" db="EMBL/GenBank/DDBJ databases">
        <authorList>
            <person name="Xu Y."/>
            <person name="Nagy A."/>
            <person name="Yan X."/>
            <person name="Kim S.W."/>
            <person name="Haley B."/>
            <person name="Liu N.T."/>
            <person name="Nou X."/>
        </authorList>
    </citation>
    <scope>NUCLEOTIDE SEQUENCE [LARGE SCALE GENOMIC DNA]</scope>
    <source>
        <strain evidence="3">ATCC 49129</strain>
    </source>
</reference>
<accession>A0A192A5K7</accession>
<dbReference type="GeneID" id="61529182"/>
<evidence type="ECO:0000313" key="2">
    <source>
        <dbReference type="EMBL" id="ANJ75628.1"/>
    </source>
</evidence>
<protein>
    <recommendedName>
        <fullName evidence="1">Aminotransferase class I/classII large domain-containing protein</fullName>
    </recommendedName>
</protein>
<gene>
    <name evidence="2" type="ORF">A9Y76_24380</name>
</gene>
<dbReference type="GO" id="GO:0030170">
    <property type="term" value="F:pyridoxal phosphate binding"/>
    <property type="evidence" value="ECO:0007669"/>
    <property type="project" value="InterPro"/>
</dbReference>
<dbReference type="RefSeq" id="WP_064808340.1">
    <property type="nucleotide sequence ID" value="NZ_CP016023.1"/>
</dbReference>
<dbReference type="STRING" id="190721.ACS15_5301"/>
<sequence>MNFAAFKLWREACLRTMPDVVDCAETNLYSTLAPLQPRLDPSETPQRVHRCDLARAWLQRYGFDAGRSRQALVCRGVRHALQLIFRRLSAEGAHLWLPGDVYPVYQTLAESAGIVPQLFPTLPTPSFPTVGGTDGPEFLLIANPLKPLGRFLNDEECAALLAWVNAAPGRRLLIDCVYDLGAPFHPTTMKLLQTERAILLHSATKGWLTPQTFGVALVGEDCAGFETDFREDPPSAMQLQLAHHFLSAAADCPARVVDALQARARSLAERLPQTVRDVRLVAPANSAPGCYLFPVPFSAEQLLNDYGLLAIPASAFGAEGWNGSILTSLSDGFAPQHHAST</sequence>
<dbReference type="SUPFAM" id="SSF53383">
    <property type="entry name" value="PLP-dependent transferases"/>
    <property type="match status" value="1"/>
</dbReference>
<organism evidence="2 3">
    <name type="scientific">Ralstonia insidiosa</name>
    <dbReference type="NCBI Taxonomy" id="190721"/>
    <lineage>
        <taxon>Bacteria</taxon>
        <taxon>Pseudomonadati</taxon>
        <taxon>Pseudomonadota</taxon>
        <taxon>Betaproteobacteria</taxon>
        <taxon>Burkholderiales</taxon>
        <taxon>Burkholderiaceae</taxon>
        <taxon>Ralstonia</taxon>
    </lineage>
</organism>
<dbReference type="AlphaFoldDB" id="A0A192A5K7"/>
<feature type="domain" description="Aminotransferase class I/classII large" evidence="1">
    <location>
        <begin position="52"/>
        <end position="321"/>
    </location>
</feature>
<dbReference type="OrthoDB" id="9178318at2"/>
<name>A0A192A5K7_9RALS</name>